<organism evidence="3 4">
    <name type="scientific">Nocardia cyriacigeorgica</name>
    <dbReference type="NCBI Taxonomy" id="135487"/>
    <lineage>
        <taxon>Bacteria</taxon>
        <taxon>Bacillati</taxon>
        <taxon>Actinomycetota</taxon>
        <taxon>Actinomycetes</taxon>
        <taxon>Mycobacteriales</taxon>
        <taxon>Nocardiaceae</taxon>
        <taxon>Nocardia</taxon>
    </lineage>
</organism>
<feature type="region of interest" description="Disordered" evidence="1">
    <location>
        <begin position="208"/>
        <end position="278"/>
    </location>
</feature>
<feature type="compositionally biased region" description="Pro residues" evidence="1">
    <location>
        <begin position="244"/>
        <end position="260"/>
    </location>
</feature>
<proteinExistence type="predicted"/>
<dbReference type="EMBL" id="LR215973">
    <property type="protein sequence ID" value="VFA99373.1"/>
    <property type="molecule type" value="Genomic_DNA"/>
</dbReference>
<feature type="compositionally biased region" description="Low complexity" evidence="1">
    <location>
        <begin position="261"/>
        <end position="270"/>
    </location>
</feature>
<evidence type="ECO:0008006" key="5">
    <source>
        <dbReference type="Google" id="ProtNLM"/>
    </source>
</evidence>
<dbReference type="AlphaFoldDB" id="A0A2L2JRG0"/>
<evidence type="ECO:0000313" key="3">
    <source>
        <dbReference type="EMBL" id="VFA99373.1"/>
    </source>
</evidence>
<protein>
    <recommendedName>
        <fullName evidence="5">Secreted protein</fullName>
    </recommendedName>
</protein>
<accession>A0A2L2JRG0</accession>
<dbReference type="Proteomes" id="UP000290439">
    <property type="component" value="Chromosome"/>
</dbReference>
<gene>
    <name evidence="3" type="ORF">NCTC10797_03156</name>
</gene>
<evidence type="ECO:0000256" key="2">
    <source>
        <dbReference type="SAM" id="SignalP"/>
    </source>
</evidence>
<sequence>MNGRTIARVTAATACLGVGAALTFTATTATADPAPTPVDKGLTALADRAEGDKAATAGVGALREYTDLVDVAKLREINGAFAPFAYPAPTFGCGVNGLVTTIIGAGTANGPAANVGVNSAPGTLTFHATPAHSGVPLSSGLVVAWVNINNGASGLDMLDERTDLGTPALAKTVNSGPGTVLASMWGTIDYPGARCVMMPTVGTFSVAEQPVQLPPPPAESPAPAPAPAPAESGNAGSGQAAVAPPAPEAAPAPAPAPAAPTAPAKPSVPAGTQVQGGH</sequence>
<dbReference type="OrthoDB" id="4483072at2"/>
<feature type="compositionally biased region" description="Pro residues" evidence="1">
    <location>
        <begin position="212"/>
        <end position="228"/>
    </location>
</feature>
<reference evidence="3 4" key="1">
    <citation type="submission" date="2019-02" db="EMBL/GenBank/DDBJ databases">
        <authorList>
            <consortium name="Pathogen Informatics"/>
        </authorList>
    </citation>
    <scope>NUCLEOTIDE SEQUENCE [LARGE SCALE GENOMIC DNA]</scope>
    <source>
        <strain evidence="3 4">3012STDY6756504</strain>
    </source>
</reference>
<feature type="signal peptide" evidence="2">
    <location>
        <begin position="1"/>
        <end position="31"/>
    </location>
</feature>
<keyword evidence="2" id="KW-0732">Signal</keyword>
<evidence type="ECO:0000256" key="1">
    <source>
        <dbReference type="SAM" id="MobiDB-lite"/>
    </source>
</evidence>
<evidence type="ECO:0000313" key="4">
    <source>
        <dbReference type="Proteomes" id="UP000290439"/>
    </source>
</evidence>
<name>A0A2L2JRG0_9NOCA</name>
<feature type="chain" id="PRO_5043713922" description="Secreted protein" evidence="2">
    <location>
        <begin position="32"/>
        <end position="278"/>
    </location>
</feature>